<dbReference type="Gramene" id="TraesRN6B0101132100.1">
    <property type="protein sequence ID" value="TraesRN6B0101132100.1"/>
    <property type="gene ID" value="TraesRN6B0101132100"/>
</dbReference>
<gene>
    <name evidence="3" type="primary">LOC123139358</name>
</gene>
<protein>
    <submittedName>
        <fullName evidence="3">Uncharacterized protein</fullName>
    </submittedName>
</protein>
<name>A0A3B6PRL6_WHEAT</name>
<dbReference type="Gramene" id="TraesWEE_scaffold_076147_01G000100.1">
    <property type="protein sequence ID" value="TraesWEE_scaffold_076147_01G000100.1"/>
    <property type="gene ID" value="TraesWEE_scaffold_076147_01G000100"/>
</dbReference>
<feature type="region of interest" description="Disordered" evidence="2">
    <location>
        <begin position="1"/>
        <end position="24"/>
    </location>
</feature>
<dbReference type="Proteomes" id="UP000019116">
    <property type="component" value="Chromosome 6B"/>
</dbReference>
<evidence type="ECO:0000313" key="4">
    <source>
        <dbReference type="Proteomes" id="UP000019116"/>
    </source>
</evidence>
<dbReference type="GO" id="GO:0004815">
    <property type="term" value="F:aspartate-tRNA ligase activity"/>
    <property type="evidence" value="ECO:0007669"/>
    <property type="project" value="InterPro"/>
</dbReference>
<keyword evidence="4" id="KW-1185">Reference proteome</keyword>
<dbReference type="Gramene" id="TraesCAD_scaffold_038070_01G000200.1">
    <property type="protein sequence ID" value="TraesCAD_scaffold_038070_01G000200.1"/>
    <property type="gene ID" value="TraesCAD_scaffold_038070_01G000200"/>
</dbReference>
<dbReference type="PANTHER" id="PTHR43450">
    <property type="entry name" value="ASPARTYL-TRNA SYNTHETASE"/>
    <property type="match status" value="1"/>
</dbReference>
<dbReference type="Gramene" id="TraesCS6B02G409900.1">
    <property type="protein sequence ID" value="TraesCS6B02G409900.1"/>
    <property type="gene ID" value="TraesCS6B02G409900"/>
</dbReference>
<dbReference type="EnsemblPlants" id="TraesCS6B02G409900.1">
    <property type="protein sequence ID" value="TraesCS6B02G409900.1"/>
    <property type="gene ID" value="TraesCS6B02G409900"/>
</dbReference>
<evidence type="ECO:0000256" key="2">
    <source>
        <dbReference type="SAM" id="MobiDB-lite"/>
    </source>
</evidence>
<accession>A0A3B6PRL6</accession>
<dbReference type="AlphaFoldDB" id="A0A3B6PRL6"/>
<dbReference type="GO" id="GO:0005737">
    <property type="term" value="C:cytoplasm"/>
    <property type="evidence" value="ECO:0007669"/>
    <property type="project" value="InterPro"/>
</dbReference>
<sequence>MRDRRWPSTSRGGHGRSPPGGCWLEGDELQSQRIRADLKLPISVEDAGRSAEEFAIAESKGVPLVHVGQDTRLDYRVIDVRTLANQAIFRIQHHVENIALKYG</sequence>
<dbReference type="Gramene" id="TraesCS6B03G1156100.1">
    <property type="protein sequence ID" value="TraesCS6B03G1156100.1.CDS"/>
    <property type="gene ID" value="TraesCS6B03G1156100"/>
</dbReference>
<evidence type="ECO:0000256" key="1">
    <source>
        <dbReference type="ARBA" id="ARBA00022490"/>
    </source>
</evidence>
<feature type="compositionally biased region" description="Low complexity" evidence="2">
    <location>
        <begin position="7"/>
        <end position="21"/>
    </location>
</feature>
<reference evidence="3" key="1">
    <citation type="submission" date="2018-08" db="EMBL/GenBank/DDBJ databases">
        <authorList>
            <person name="Rossello M."/>
        </authorList>
    </citation>
    <scope>NUCLEOTIDE SEQUENCE [LARGE SCALE GENOMIC DNA]</scope>
    <source>
        <strain evidence="3">cv. Chinese Spring</strain>
    </source>
</reference>
<dbReference type="OrthoDB" id="372395at2759"/>
<dbReference type="GO" id="GO:0006422">
    <property type="term" value="P:aspartyl-tRNA aminoacylation"/>
    <property type="evidence" value="ECO:0007669"/>
    <property type="project" value="InterPro"/>
</dbReference>
<dbReference type="STRING" id="4565.A0A3B6PRL6"/>
<dbReference type="Gramene" id="TraesROB_scaffold_041590_01G000200.1">
    <property type="protein sequence ID" value="TraesROB_scaffold_041590_01G000200.1"/>
    <property type="gene ID" value="TraesROB_scaffold_041590_01G000200"/>
</dbReference>
<dbReference type="PANTHER" id="PTHR43450:SF5">
    <property type="entry name" value="ASPARTATE--TRNA LIGASE"/>
    <property type="match status" value="1"/>
</dbReference>
<keyword evidence="1" id="KW-0963">Cytoplasm</keyword>
<reference evidence="3" key="2">
    <citation type="submission" date="2018-10" db="UniProtKB">
        <authorList>
            <consortium name="EnsemblPlants"/>
        </authorList>
    </citation>
    <scope>IDENTIFICATION</scope>
</reference>
<organism evidence="3">
    <name type="scientific">Triticum aestivum</name>
    <name type="common">Wheat</name>
    <dbReference type="NCBI Taxonomy" id="4565"/>
    <lineage>
        <taxon>Eukaryota</taxon>
        <taxon>Viridiplantae</taxon>
        <taxon>Streptophyta</taxon>
        <taxon>Embryophyta</taxon>
        <taxon>Tracheophyta</taxon>
        <taxon>Spermatophyta</taxon>
        <taxon>Magnoliopsida</taxon>
        <taxon>Liliopsida</taxon>
        <taxon>Poales</taxon>
        <taxon>Poaceae</taxon>
        <taxon>BOP clade</taxon>
        <taxon>Pooideae</taxon>
        <taxon>Triticodae</taxon>
        <taxon>Triticeae</taxon>
        <taxon>Triticinae</taxon>
        <taxon>Triticum</taxon>
    </lineage>
</organism>
<dbReference type="Gramene" id="TraesCLE_scaffold_238402_01G000100.1">
    <property type="protein sequence ID" value="TraesCLE_scaffold_238402_01G000100.1"/>
    <property type="gene ID" value="TraesCLE_scaffold_238402_01G000100"/>
</dbReference>
<evidence type="ECO:0000313" key="3">
    <source>
        <dbReference type="EnsemblPlants" id="TraesCS6B02G409900.1"/>
    </source>
</evidence>
<proteinExistence type="predicted"/>
<dbReference type="GO" id="GO:0005524">
    <property type="term" value="F:ATP binding"/>
    <property type="evidence" value="ECO:0007669"/>
    <property type="project" value="InterPro"/>
</dbReference>
<dbReference type="InterPro" id="IPR004523">
    <property type="entry name" value="Asp-tRNA_synthase_2"/>
</dbReference>